<dbReference type="Pfam" id="PF00213">
    <property type="entry name" value="OSCP"/>
    <property type="match status" value="1"/>
</dbReference>
<organism evidence="7 8">
    <name type="scientific">Pelagicoccus albus</name>
    <dbReference type="NCBI Taxonomy" id="415222"/>
    <lineage>
        <taxon>Bacteria</taxon>
        <taxon>Pseudomonadati</taxon>
        <taxon>Verrucomicrobiota</taxon>
        <taxon>Opitutia</taxon>
        <taxon>Puniceicoccales</taxon>
        <taxon>Pelagicoccaceae</taxon>
        <taxon>Pelagicoccus</taxon>
    </lineage>
</organism>
<proteinExistence type="predicted"/>
<evidence type="ECO:0000256" key="6">
    <source>
        <dbReference type="ARBA" id="ARBA00023310"/>
    </source>
</evidence>
<dbReference type="Proteomes" id="UP000526501">
    <property type="component" value="Unassembled WGS sequence"/>
</dbReference>
<keyword evidence="4" id="KW-0406">Ion transport</keyword>
<dbReference type="EMBL" id="JACHVC010000012">
    <property type="protein sequence ID" value="MBC2607222.1"/>
    <property type="molecule type" value="Genomic_DNA"/>
</dbReference>
<keyword evidence="8" id="KW-1185">Reference proteome</keyword>
<sequence>MTRDKQIVDYAKGLMKLASENGTFSEERASAILQVLEKNPPRNYAGVLKEFLKLVKREVANNTAVVEYAGELSPSAIDGIKSQFTNRYGRDISVTASRNDALIAGLRVQVGCDVYDSSVAGALKELEATLS</sequence>
<keyword evidence="5" id="KW-0472">Membrane</keyword>
<evidence type="ECO:0000256" key="2">
    <source>
        <dbReference type="ARBA" id="ARBA00022448"/>
    </source>
</evidence>
<keyword evidence="3" id="KW-0375">Hydrogen ion transport</keyword>
<evidence type="ECO:0000256" key="4">
    <source>
        <dbReference type="ARBA" id="ARBA00023065"/>
    </source>
</evidence>
<dbReference type="GO" id="GO:0046933">
    <property type="term" value="F:proton-transporting ATP synthase activity, rotational mechanism"/>
    <property type="evidence" value="ECO:0007669"/>
    <property type="project" value="InterPro"/>
</dbReference>
<evidence type="ECO:0000256" key="5">
    <source>
        <dbReference type="ARBA" id="ARBA00023136"/>
    </source>
</evidence>
<evidence type="ECO:0000313" key="8">
    <source>
        <dbReference type="Proteomes" id="UP000526501"/>
    </source>
</evidence>
<comment type="subcellular location">
    <subcellularLocation>
        <location evidence="1">Membrane</location>
    </subcellularLocation>
</comment>
<evidence type="ECO:0000256" key="3">
    <source>
        <dbReference type="ARBA" id="ARBA00022781"/>
    </source>
</evidence>
<accession>A0A7X1EAY0</accession>
<dbReference type="AlphaFoldDB" id="A0A7X1EAY0"/>
<dbReference type="GO" id="GO:0016020">
    <property type="term" value="C:membrane"/>
    <property type="evidence" value="ECO:0007669"/>
    <property type="project" value="UniProtKB-SubCell"/>
</dbReference>
<comment type="caution">
    <text evidence="7">The sequence shown here is derived from an EMBL/GenBank/DDBJ whole genome shotgun (WGS) entry which is preliminary data.</text>
</comment>
<gene>
    <name evidence="7" type="ORF">H5P27_14300</name>
</gene>
<evidence type="ECO:0000313" key="7">
    <source>
        <dbReference type="EMBL" id="MBC2607222.1"/>
    </source>
</evidence>
<evidence type="ECO:0000256" key="1">
    <source>
        <dbReference type="ARBA" id="ARBA00004370"/>
    </source>
</evidence>
<dbReference type="RefSeq" id="WP_185661076.1">
    <property type="nucleotide sequence ID" value="NZ_CAWPOO010000012.1"/>
</dbReference>
<reference evidence="7 8" key="1">
    <citation type="submission" date="2020-07" db="EMBL/GenBank/DDBJ databases">
        <authorList>
            <person name="Feng X."/>
        </authorList>
    </citation>
    <scope>NUCLEOTIDE SEQUENCE [LARGE SCALE GENOMIC DNA]</scope>
    <source>
        <strain evidence="7 8">JCM23202</strain>
    </source>
</reference>
<dbReference type="InterPro" id="IPR000711">
    <property type="entry name" value="ATPase_OSCP/dsu"/>
</dbReference>
<keyword evidence="6" id="KW-0066">ATP synthesis</keyword>
<name>A0A7X1EAY0_9BACT</name>
<keyword evidence="2" id="KW-0813">Transport</keyword>
<protein>
    <submittedName>
        <fullName evidence="7">F0F1 ATP synthase subunit delta</fullName>
    </submittedName>
</protein>